<evidence type="ECO:0000313" key="1">
    <source>
        <dbReference type="EMBL" id="AWP04730.1"/>
    </source>
</evidence>
<evidence type="ECO:0000313" key="2">
    <source>
        <dbReference type="Proteomes" id="UP000246464"/>
    </source>
</evidence>
<dbReference type="AlphaFoldDB" id="A0A2U9BLR8"/>
<proteinExistence type="predicted"/>
<reference evidence="1 2" key="1">
    <citation type="submission" date="2017-12" db="EMBL/GenBank/DDBJ databases">
        <title>Integrating genomic resources of turbot (Scophthalmus maximus) in depth evaluation of genetic and physical mapping variation across individuals.</title>
        <authorList>
            <person name="Martinez P."/>
        </authorList>
    </citation>
    <scope>NUCLEOTIDE SEQUENCE [LARGE SCALE GENOMIC DNA]</scope>
</reference>
<feature type="non-terminal residue" evidence="1">
    <location>
        <position position="68"/>
    </location>
</feature>
<accession>A0A2U9BLR8</accession>
<dbReference type="EMBL" id="CP026249">
    <property type="protein sequence ID" value="AWP04730.1"/>
    <property type="molecule type" value="Genomic_DNA"/>
</dbReference>
<organism evidence="1 2">
    <name type="scientific">Scophthalmus maximus</name>
    <name type="common">Turbot</name>
    <name type="synonym">Psetta maxima</name>
    <dbReference type="NCBI Taxonomy" id="52904"/>
    <lineage>
        <taxon>Eukaryota</taxon>
        <taxon>Metazoa</taxon>
        <taxon>Chordata</taxon>
        <taxon>Craniata</taxon>
        <taxon>Vertebrata</taxon>
        <taxon>Euteleostomi</taxon>
        <taxon>Actinopterygii</taxon>
        <taxon>Neopterygii</taxon>
        <taxon>Teleostei</taxon>
        <taxon>Neoteleostei</taxon>
        <taxon>Acanthomorphata</taxon>
        <taxon>Carangaria</taxon>
        <taxon>Pleuronectiformes</taxon>
        <taxon>Pleuronectoidei</taxon>
        <taxon>Scophthalmidae</taxon>
        <taxon>Scophthalmus</taxon>
    </lineage>
</organism>
<keyword evidence="2" id="KW-1185">Reference proteome</keyword>
<sequence length="68" mass="7316">SGNRRLPGSLSVQIVLEADSATARAGSEEAAMAHVGQEVVEYEQGQLSVHRVVSSLRVLSLERPSRLM</sequence>
<feature type="non-terminal residue" evidence="1">
    <location>
        <position position="1"/>
    </location>
</feature>
<name>A0A2U9BLR8_SCOMX</name>
<gene>
    <name evidence="1" type="ORF">SMAX5B_016262</name>
</gene>
<dbReference type="Proteomes" id="UP000246464">
    <property type="component" value="Chromosome 7"/>
</dbReference>
<protein>
    <submittedName>
        <fullName evidence="1">Uncharacterized protein</fullName>
    </submittedName>
</protein>